<protein>
    <submittedName>
        <fullName evidence="1">Uncharacterized protein</fullName>
    </submittedName>
</protein>
<dbReference type="Proteomes" id="UP000663671">
    <property type="component" value="Chromosome 4"/>
</dbReference>
<proteinExistence type="predicted"/>
<dbReference type="EMBL" id="CP069110">
    <property type="protein sequence ID" value="QSS60050.1"/>
    <property type="molecule type" value="Genomic_DNA"/>
</dbReference>
<name>A0A8A1M3X8_AJECA</name>
<accession>A0A8A1M3X8</accession>
<organism evidence="1 2">
    <name type="scientific">Ajellomyces capsulatus</name>
    <name type="common">Darling's disease fungus</name>
    <name type="synonym">Histoplasma capsulatum</name>
    <dbReference type="NCBI Taxonomy" id="5037"/>
    <lineage>
        <taxon>Eukaryota</taxon>
        <taxon>Fungi</taxon>
        <taxon>Dikarya</taxon>
        <taxon>Ascomycota</taxon>
        <taxon>Pezizomycotina</taxon>
        <taxon>Eurotiomycetes</taxon>
        <taxon>Eurotiomycetidae</taxon>
        <taxon>Onygenales</taxon>
        <taxon>Ajellomycetaceae</taxon>
        <taxon>Histoplasma</taxon>
    </lineage>
</organism>
<evidence type="ECO:0000313" key="1">
    <source>
        <dbReference type="EMBL" id="QSS60050.1"/>
    </source>
</evidence>
<gene>
    <name evidence="1" type="ORF">I7I51_04846</name>
</gene>
<dbReference type="VEuPathDB" id="FungiDB:I7I51_04846"/>
<sequence>MAPNKPVGDGGTLTFNASPSLLGAEHSQYAPEGLRVLLTNHQENPTVLFIEGEKKSRGAIRRLQAEPELMRDTGSSEAPLKTPSLGLTEYLAEDKKLNPGLPTVPSPASIPGFNGG</sequence>
<reference evidence="1" key="1">
    <citation type="submission" date="2021-01" db="EMBL/GenBank/DDBJ databases">
        <title>Chromosome-level genome assembly of a human fungal pathogen reveals clustering of transcriptionally co-regulated genes.</title>
        <authorList>
            <person name="Voorhies M."/>
            <person name="Cohen S."/>
            <person name="Shea T.P."/>
            <person name="Petrus S."/>
            <person name="Munoz J.F."/>
            <person name="Poplawski S."/>
            <person name="Goldman W.E."/>
            <person name="Michael T."/>
            <person name="Cuomo C.A."/>
            <person name="Sil A."/>
            <person name="Beyhan S."/>
        </authorList>
    </citation>
    <scope>NUCLEOTIDE SEQUENCE</scope>
    <source>
        <strain evidence="1">WU24</strain>
    </source>
</reference>
<evidence type="ECO:0000313" key="2">
    <source>
        <dbReference type="Proteomes" id="UP000663671"/>
    </source>
</evidence>
<dbReference type="AlphaFoldDB" id="A0A8A1M3X8"/>